<feature type="transmembrane region" description="Helical" evidence="1">
    <location>
        <begin position="76"/>
        <end position="96"/>
    </location>
</feature>
<gene>
    <name evidence="2" type="ORF">LSALG_LOCUS32447</name>
</gene>
<name>A0AA35ZIW5_LACSI</name>
<evidence type="ECO:0000313" key="3">
    <source>
        <dbReference type="Proteomes" id="UP001177003"/>
    </source>
</evidence>
<protein>
    <submittedName>
        <fullName evidence="2">Uncharacterized protein</fullName>
    </submittedName>
</protein>
<keyword evidence="1" id="KW-1133">Transmembrane helix</keyword>
<keyword evidence="1" id="KW-0472">Membrane</keyword>
<reference evidence="2" key="1">
    <citation type="submission" date="2023-04" db="EMBL/GenBank/DDBJ databases">
        <authorList>
            <person name="Vijverberg K."/>
            <person name="Xiong W."/>
            <person name="Schranz E."/>
        </authorList>
    </citation>
    <scope>NUCLEOTIDE SEQUENCE</scope>
</reference>
<evidence type="ECO:0000313" key="2">
    <source>
        <dbReference type="EMBL" id="CAI9293423.1"/>
    </source>
</evidence>
<organism evidence="2 3">
    <name type="scientific">Lactuca saligna</name>
    <name type="common">Willowleaf lettuce</name>
    <dbReference type="NCBI Taxonomy" id="75948"/>
    <lineage>
        <taxon>Eukaryota</taxon>
        <taxon>Viridiplantae</taxon>
        <taxon>Streptophyta</taxon>
        <taxon>Embryophyta</taxon>
        <taxon>Tracheophyta</taxon>
        <taxon>Spermatophyta</taxon>
        <taxon>Magnoliopsida</taxon>
        <taxon>eudicotyledons</taxon>
        <taxon>Gunneridae</taxon>
        <taxon>Pentapetalae</taxon>
        <taxon>asterids</taxon>
        <taxon>campanulids</taxon>
        <taxon>Asterales</taxon>
        <taxon>Asteraceae</taxon>
        <taxon>Cichorioideae</taxon>
        <taxon>Cichorieae</taxon>
        <taxon>Lactucinae</taxon>
        <taxon>Lactuca</taxon>
    </lineage>
</organism>
<sequence>MAKRISKKKKKTKERQLVISTQSSEYEDVPETPVAIPIIEPSSPEKTVFILPKVSSAKSFFEEDIFNNKLTHLPKVLLLLFPVLLSLYLHTLYLPLLPLSQPPFENIINEPFTSIFSSQSTDPPKPMDECDNEEDGFGGTFKALAFDEEEEDFPNHILMSMKQFKILNKMLNSIIQSQANIGGGSSVSSFELDGMMKAFEARMVSKIPGMVKESESKILEKVDNDDHTTELWVRKYVNFKLQELCDDMIREFAIVHHDYATLHKKVDIICDSVT</sequence>
<dbReference type="Proteomes" id="UP001177003">
    <property type="component" value="Chromosome 7"/>
</dbReference>
<accession>A0AA35ZIW5</accession>
<dbReference type="AlphaFoldDB" id="A0AA35ZIW5"/>
<proteinExistence type="predicted"/>
<keyword evidence="1" id="KW-0812">Transmembrane</keyword>
<dbReference type="EMBL" id="OX465083">
    <property type="protein sequence ID" value="CAI9293423.1"/>
    <property type="molecule type" value="Genomic_DNA"/>
</dbReference>
<keyword evidence="3" id="KW-1185">Reference proteome</keyword>
<evidence type="ECO:0000256" key="1">
    <source>
        <dbReference type="SAM" id="Phobius"/>
    </source>
</evidence>